<sequence>MSGASSTLLIRRVRVVTFDDHDTIHPDADIHIEGDRIAAIGPRLPVPPDARIIDARGRLAMPGLVNAHMHSDETLFRGLLDNMPLEVWMLYSLPPLGYGPVPERLIYLRTLLSAVEGMLSGTTTIQDDVSEAPRATLEGSGAVLRAYLDAGIRANVACNMTDKAFHEKLPYVASLLPHWAMEAIRTAPPQPTAELLALADLLLRTWHDRNGRIRIALSASAPQRCTNEFILALDDLSRRWRTPLLTHVLETKTQVITGRELYGKSVVAHLADLDVLSDRMTIAHGIWLTDNDIELLARANTAVVHNPVSNLKLGSGLLRLDALRRAGVPLCLGSDGSSSNDTLNMFEVLKCAALIHKIASPDCRTWPSARDVLHMALRGGARSTMLQGQVGVLVPGALADIVLLWLDAPAFMPLHDPANHLVYCESGRDVDTVIVGGRVVVEGGRVTAVDAGAIYDEINALMPEFMRMLERAYATSRRLEPILWQVYERCQREMPEMNRFATPPRE</sequence>
<dbReference type="PANTHER" id="PTHR43794:SF5">
    <property type="entry name" value="CHLOROHYDROLASE FAMILY PROTEIN"/>
    <property type="match status" value="1"/>
</dbReference>
<keyword evidence="2" id="KW-0378">Hydrolase</keyword>
<reference evidence="2 3" key="1">
    <citation type="journal article" date="2019" name="Nat. Microbiol.">
        <title>Mediterranean grassland soil C-N compound turnover is dependent on rainfall and depth, and is mediated by genomically divergent microorganisms.</title>
        <authorList>
            <person name="Diamond S."/>
            <person name="Andeer P.F."/>
            <person name="Li Z."/>
            <person name="Crits-Christoph A."/>
            <person name="Burstein D."/>
            <person name="Anantharaman K."/>
            <person name="Lane K.R."/>
            <person name="Thomas B.C."/>
            <person name="Pan C."/>
            <person name="Northen T.R."/>
            <person name="Banfield J.F."/>
        </authorList>
    </citation>
    <scope>NUCLEOTIDE SEQUENCE [LARGE SCALE GENOMIC DNA]</scope>
    <source>
        <strain evidence="2">NP_1</strain>
    </source>
</reference>
<evidence type="ECO:0000313" key="3">
    <source>
        <dbReference type="Proteomes" id="UP000315217"/>
    </source>
</evidence>
<dbReference type="InterPro" id="IPR050287">
    <property type="entry name" value="MTA/SAH_deaminase"/>
</dbReference>
<evidence type="ECO:0000313" key="2">
    <source>
        <dbReference type="EMBL" id="TMJ06716.1"/>
    </source>
</evidence>
<comment type="caution">
    <text evidence="2">The sequence shown here is derived from an EMBL/GenBank/DDBJ whole genome shotgun (WGS) entry which is preliminary data.</text>
</comment>
<organism evidence="2 3">
    <name type="scientific">Candidatus Segetimicrobium genomatis</name>
    <dbReference type="NCBI Taxonomy" id="2569760"/>
    <lineage>
        <taxon>Bacteria</taxon>
        <taxon>Bacillati</taxon>
        <taxon>Candidatus Sysuimicrobiota</taxon>
        <taxon>Candidatus Sysuimicrobiia</taxon>
        <taxon>Candidatus Sysuimicrobiales</taxon>
        <taxon>Candidatus Segetimicrobiaceae</taxon>
        <taxon>Candidatus Segetimicrobium</taxon>
    </lineage>
</organism>
<dbReference type="EMBL" id="VBAI01000315">
    <property type="protein sequence ID" value="TMJ06716.1"/>
    <property type="molecule type" value="Genomic_DNA"/>
</dbReference>
<proteinExistence type="predicted"/>
<dbReference type="Gene3D" id="2.30.40.10">
    <property type="entry name" value="Urease, subunit C, domain 1"/>
    <property type="match status" value="1"/>
</dbReference>
<name>A0A537LFH7_9BACT</name>
<feature type="domain" description="Amidohydrolase-related" evidence="1">
    <location>
        <begin position="60"/>
        <end position="440"/>
    </location>
</feature>
<feature type="non-terminal residue" evidence="2">
    <location>
        <position position="506"/>
    </location>
</feature>
<protein>
    <submittedName>
        <fullName evidence="2">Amidohydrolase</fullName>
    </submittedName>
</protein>
<gene>
    <name evidence="2" type="ORF">E6G98_14275</name>
</gene>
<dbReference type="InterPro" id="IPR006680">
    <property type="entry name" value="Amidohydro-rel"/>
</dbReference>
<dbReference type="InterPro" id="IPR011059">
    <property type="entry name" value="Metal-dep_hydrolase_composite"/>
</dbReference>
<dbReference type="Pfam" id="PF01979">
    <property type="entry name" value="Amidohydro_1"/>
    <property type="match status" value="1"/>
</dbReference>
<dbReference type="AlphaFoldDB" id="A0A537LFH7"/>
<dbReference type="InterPro" id="IPR032466">
    <property type="entry name" value="Metal_Hydrolase"/>
</dbReference>
<accession>A0A537LFH7</accession>
<dbReference type="SUPFAM" id="SSF51556">
    <property type="entry name" value="Metallo-dependent hydrolases"/>
    <property type="match status" value="1"/>
</dbReference>
<dbReference type="Proteomes" id="UP000315217">
    <property type="component" value="Unassembled WGS sequence"/>
</dbReference>
<evidence type="ECO:0000259" key="1">
    <source>
        <dbReference type="Pfam" id="PF01979"/>
    </source>
</evidence>
<dbReference type="GO" id="GO:0016810">
    <property type="term" value="F:hydrolase activity, acting on carbon-nitrogen (but not peptide) bonds"/>
    <property type="evidence" value="ECO:0007669"/>
    <property type="project" value="InterPro"/>
</dbReference>
<dbReference type="Gene3D" id="3.20.20.140">
    <property type="entry name" value="Metal-dependent hydrolases"/>
    <property type="match status" value="1"/>
</dbReference>
<dbReference type="PANTHER" id="PTHR43794">
    <property type="entry name" value="AMINOHYDROLASE SSNA-RELATED"/>
    <property type="match status" value="1"/>
</dbReference>
<dbReference type="SUPFAM" id="SSF51338">
    <property type="entry name" value="Composite domain of metallo-dependent hydrolases"/>
    <property type="match status" value="1"/>
</dbReference>